<dbReference type="Proteomes" id="UP000245168">
    <property type="component" value="Unassembled WGS sequence"/>
</dbReference>
<dbReference type="Gene3D" id="3.40.190.10">
    <property type="entry name" value="Periplasmic binding protein-like II"/>
    <property type="match status" value="1"/>
</dbReference>
<sequence>MRRRPGLTRRGALGLTAAGALAACSRSAPAPDGLLRVALDSQPDSLDPLKGQFASAALMYKQLHAPLTEYAPSGGLAPGLATSWRSEDGRTWTFRLARDLHWSDGTPLTAEDVVWTARRAVDPTTGFADLGDFFAVENARAALAGDAAPESIGVEAPDARTVVFRLDQPVGLFPVLMREFYPLPRHVVEANPERWTRAENWVSAGPYALAATGPLSYDLVRNPRFHAGASVSIERIRVEVVEDAATRARMFRAGDLDLADRPPPDQIGFLRERIGEQLMAFRAPILTYLKINHRRPGLDDPRVRRALSLAIDRAFLNAEFFNGACDPAATVIPAEAPAPPADPDAARALLEQAGFGADNPLEVTLRATSGERSRLAVAIVDDLQRAGVAADILATYPVDLYQAVDGGDFDLALSRFDRGLKSDPNFMMQPFAPDGFAHDGGWAGPEFERFGGLMDAARAEIDGAARAELYREAEAILLAEQAYIPLIHERAFWMVSDRVAGLEPGVQPMLWRDLALA</sequence>
<dbReference type="RefSeq" id="WP_109253137.1">
    <property type="nucleotide sequence ID" value="NZ_QEXV01000004.1"/>
</dbReference>
<dbReference type="PANTHER" id="PTHR30290:SF10">
    <property type="entry name" value="PERIPLASMIC OLIGOPEPTIDE-BINDING PROTEIN-RELATED"/>
    <property type="match status" value="1"/>
</dbReference>
<name>A0A2U2BSD2_9PROT</name>
<keyword evidence="8" id="KW-1185">Reference proteome</keyword>
<dbReference type="PANTHER" id="PTHR30290">
    <property type="entry name" value="PERIPLASMIC BINDING COMPONENT OF ABC TRANSPORTER"/>
    <property type="match status" value="1"/>
</dbReference>
<evidence type="ECO:0000256" key="4">
    <source>
        <dbReference type="ARBA" id="ARBA00022729"/>
    </source>
</evidence>
<dbReference type="CDD" id="cd08504">
    <property type="entry name" value="PBP2_OppA"/>
    <property type="match status" value="1"/>
</dbReference>
<dbReference type="GO" id="GO:1904680">
    <property type="term" value="F:peptide transmembrane transporter activity"/>
    <property type="evidence" value="ECO:0007669"/>
    <property type="project" value="TreeGrafter"/>
</dbReference>
<dbReference type="InterPro" id="IPR030678">
    <property type="entry name" value="Peptide/Ni-bd"/>
</dbReference>
<evidence type="ECO:0000256" key="5">
    <source>
        <dbReference type="SAM" id="SignalP"/>
    </source>
</evidence>
<organism evidence="7 8">
    <name type="scientific">Marinicauda salina</name>
    <dbReference type="NCBI Taxonomy" id="2135793"/>
    <lineage>
        <taxon>Bacteria</taxon>
        <taxon>Pseudomonadati</taxon>
        <taxon>Pseudomonadota</taxon>
        <taxon>Alphaproteobacteria</taxon>
        <taxon>Maricaulales</taxon>
        <taxon>Maricaulaceae</taxon>
        <taxon>Marinicauda</taxon>
    </lineage>
</organism>
<dbReference type="OrthoDB" id="9803988at2"/>
<reference evidence="8" key="1">
    <citation type="submission" date="2018-05" db="EMBL/GenBank/DDBJ databases">
        <authorList>
            <person name="Liu B.-T."/>
        </authorList>
    </citation>
    <scope>NUCLEOTIDE SEQUENCE [LARGE SCALE GENOMIC DNA]</scope>
    <source>
        <strain evidence="8">WD6-1</strain>
    </source>
</reference>
<dbReference type="InterPro" id="IPR000914">
    <property type="entry name" value="SBP_5_dom"/>
</dbReference>
<dbReference type="PIRSF" id="PIRSF002741">
    <property type="entry name" value="MppA"/>
    <property type="match status" value="1"/>
</dbReference>
<evidence type="ECO:0000256" key="2">
    <source>
        <dbReference type="ARBA" id="ARBA00005695"/>
    </source>
</evidence>
<evidence type="ECO:0000313" key="8">
    <source>
        <dbReference type="Proteomes" id="UP000245168"/>
    </source>
</evidence>
<dbReference type="EMBL" id="QEXV01000004">
    <property type="protein sequence ID" value="PWE16914.1"/>
    <property type="molecule type" value="Genomic_DNA"/>
</dbReference>
<dbReference type="InterPro" id="IPR039424">
    <property type="entry name" value="SBP_5"/>
</dbReference>
<dbReference type="Gene3D" id="3.10.105.10">
    <property type="entry name" value="Dipeptide-binding Protein, Domain 3"/>
    <property type="match status" value="1"/>
</dbReference>
<keyword evidence="4 5" id="KW-0732">Signal</keyword>
<dbReference type="PROSITE" id="PS51257">
    <property type="entry name" value="PROKAR_LIPOPROTEIN"/>
    <property type="match status" value="1"/>
</dbReference>
<dbReference type="InterPro" id="IPR006311">
    <property type="entry name" value="TAT_signal"/>
</dbReference>
<keyword evidence="3" id="KW-0813">Transport</keyword>
<comment type="subcellular location">
    <subcellularLocation>
        <location evidence="1">Periplasm</location>
    </subcellularLocation>
</comment>
<protein>
    <recommendedName>
        <fullName evidence="6">Solute-binding protein family 5 domain-containing protein</fullName>
    </recommendedName>
</protein>
<dbReference type="PROSITE" id="PS51318">
    <property type="entry name" value="TAT"/>
    <property type="match status" value="1"/>
</dbReference>
<feature type="domain" description="Solute-binding protein family 5" evidence="6">
    <location>
        <begin position="76"/>
        <end position="433"/>
    </location>
</feature>
<feature type="signal peptide" evidence="5">
    <location>
        <begin position="1"/>
        <end position="22"/>
    </location>
</feature>
<dbReference type="GO" id="GO:0043190">
    <property type="term" value="C:ATP-binding cassette (ABC) transporter complex"/>
    <property type="evidence" value="ECO:0007669"/>
    <property type="project" value="InterPro"/>
</dbReference>
<dbReference type="SUPFAM" id="SSF53850">
    <property type="entry name" value="Periplasmic binding protein-like II"/>
    <property type="match status" value="1"/>
</dbReference>
<comment type="similarity">
    <text evidence="2">Belongs to the bacterial solute-binding protein 5 family.</text>
</comment>
<proteinExistence type="inferred from homology"/>
<dbReference type="AlphaFoldDB" id="A0A2U2BSD2"/>
<dbReference type="GO" id="GO:0030288">
    <property type="term" value="C:outer membrane-bounded periplasmic space"/>
    <property type="evidence" value="ECO:0007669"/>
    <property type="project" value="UniProtKB-ARBA"/>
</dbReference>
<accession>A0A2U2BSD2</accession>
<dbReference type="Pfam" id="PF00496">
    <property type="entry name" value="SBP_bac_5"/>
    <property type="match status" value="1"/>
</dbReference>
<evidence type="ECO:0000313" key="7">
    <source>
        <dbReference type="EMBL" id="PWE16914.1"/>
    </source>
</evidence>
<comment type="caution">
    <text evidence="7">The sequence shown here is derived from an EMBL/GenBank/DDBJ whole genome shotgun (WGS) entry which is preliminary data.</text>
</comment>
<dbReference type="Gene3D" id="3.90.76.10">
    <property type="entry name" value="Dipeptide-binding Protein, Domain 1"/>
    <property type="match status" value="1"/>
</dbReference>
<evidence type="ECO:0000259" key="6">
    <source>
        <dbReference type="Pfam" id="PF00496"/>
    </source>
</evidence>
<dbReference type="GO" id="GO:0015833">
    <property type="term" value="P:peptide transport"/>
    <property type="evidence" value="ECO:0007669"/>
    <property type="project" value="TreeGrafter"/>
</dbReference>
<feature type="chain" id="PRO_5015655745" description="Solute-binding protein family 5 domain-containing protein" evidence="5">
    <location>
        <begin position="23"/>
        <end position="517"/>
    </location>
</feature>
<evidence type="ECO:0000256" key="3">
    <source>
        <dbReference type="ARBA" id="ARBA00022448"/>
    </source>
</evidence>
<evidence type="ECO:0000256" key="1">
    <source>
        <dbReference type="ARBA" id="ARBA00004418"/>
    </source>
</evidence>
<gene>
    <name evidence="7" type="ORF">DDZ18_09370</name>
</gene>